<dbReference type="InParanoid" id="Q5BA60"/>
<feature type="domain" description="DUF7703" evidence="3">
    <location>
        <begin position="20"/>
        <end position="245"/>
    </location>
</feature>
<reference evidence="5" key="2">
    <citation type="journal article" date="2009" name="Fungal Genet. Biol.">
        <title>The 2008 update of the Aspergillus nidulans genome annotation: a community effort.</title>
        <authorList>
            <person name="Wortman J.R."/>
            <person name="Gilsenan J.M."/>
            <person name="Joardar V."/>
            <person name="Deegan J."/>
            <person name="Clutterbuck J."/>
            <person name="Andersen M.R."/>
            <person name="Archer D."/>
            <person name="Bencina M."/>
            <person name="Braus G."/>
            <person name="Coutinho P."/>
            <person name="von Dohren H."/>
            <person name="Doonan J."/>
            <person name="Driessen A.J."/>
            <person name="Durek P."/>
            <person name="Espeso E."/>
            <person name="Fekete E."/>
            <person name="Flipphi M."/>
            <person name="Estrada C.G."/>
            <person name="Geysens S."/>
            <person name="Goldman G."/>
            <person name="de Groot P.W."/>
            <person name="Hansen K."/>
            <person name="Harris S.D."/>
            <person name="Heinekamp T."/>
            <person name="Helmstaedt K."/>
            <person name="Henrissat B."/>
            <person name="Hofmann G."/>
            <person name="Homan T."/>
            <person name="Horio T."/>
            <person name="Horiuchi H."/>
            <person name="James S."/>
            <person name="Jones M."/>
            <person name="Karaffa L."/>
            <person name="Karanyi Z."/>
            <person name="Kato M."/>
            <person name="Keller N."/>
            <person name="Kelly D.E."/>
            <person name="Kiel J.A."/>
            <person name="Kim J.M."/>
            <person name="van der Klei I.J."/>
            <person name="Klis F.M."/>
            <person name="Kovalchuk A."/>
            <person name="Krasevec N."/>
            <person name="Kubicek C.P."/>
            <person name="Liu B."/>
            <person name="Maccabe A."/>
            <person name="Meyer V."/>
            <person name="Mirabito P."/>
            <person name="Miskei M."/>
            <person name="Mos M."/>
            <person name="Mullins J."/>
            <person name="Nelson D.R."/>
            <person name="Nielsen J."/>
            <person name="Oakley B.R."/>
            <person name="Osmani S.A."/>
            <person name="Pakula T."/>
            <person name="Paszewski A."/>
            <person name="Paulsen I."/>
            <person name="Pilsyk S."/>
            <person name="Pocsi I."/>
            <person name="Punt P.J."/>
            <person name="Ram A.F."/>
            <person name="Ren Q."/>
            <person name="Robellet X."/>
            <person name="Robson G."/>
            <person name="Seiboth B."/>
            <person name="van Solingen P."/>
            <person name="Specht T."/>
            <person name="Sun J."/>
            <person name="Taheri-Talesh N."/>
            <person name="Takeshita N."/>
            <person name="Ussery D."/>
            <person name="vanKuyk P.A."/>
            <person name="Visser H."/>
            <person name="van de Vondervoort P.J."/>
            <person name="de Vries R.P."/>
            <person name="Walton J."/>
            <person name="Xiang X."/>
            <person name="Xiong Y."/>
            <person name="Zeng A.P."/>
            <person name="Brandt B.W."/>
            <person name="Cornell M.J."/>
            <person name="van den Hondel C.A."/>
            <person name="Visser J."/>
            <person name="Oliver S.G."/>
            <person name="Turner G."/>
        </authorList>
    </citation>
    <scope>GENOME REANNOTATION</scope>
    <source>
        <strain evidence="5">FGSC A4 / ATCC 38163 / CBS 112.46 / NRRL 194 / M139</strain>
    </source>
</reference>
<keyword evidence="2" id="KW-1133">Transmembrane helix</keyword>
<evidence type="ECO:0000256" key="1">
    <source>
        <dbReference type="SAM" id="MobiDB-lite"/>
    </source>
</evidence>
<feature type="transmembrane region" description="Helical" evidence="2">
    <location>
        <begin position="20"/>
        <end position="45"/>
    </location>
</feature>
<feature type="transmembrane region" description="Helical" evidence="2">
    <location>
        <begin position="161"/>
        <end position="182"/>
    </location>
</feature>
<dbReference type="eggNOG" id="ENOG502SIDK">
    <property type="taxonomic scope" value="Eukaryota"/>
</dbReference>
<dbReference type="PANTHER" id="PTHR37013">
    <property type="entry name" value="INTEGRAL MEMBRANE PROTEIN (AFU_ORTHOLOGUE AFUA_1G05950)-RELATED"/>
    <property type="match status" value="1"/>
</dbReference>
<feature type="transmembrane region" description="Helical" evidence="2">
    <location>
        <begin position="203"/>
        <end position="224"/>
    </location>
</feature>
<dbReference type="KEGG" id="ani:ANIA_02570"/>
<dbReference type="GeneID" id="2875237"/>
<accession>Q5BA60</accession>
<dbReference type="RefSeq" id="XP_660174.1">
    <property type="nucleotide sequence ID" value="XM_655082.1"/>
</dbReference>
<evidence type="ECO:0000259" key="3">
    <source>
        <dbReference type="Pfam" id="PF24802"/>
    </source>
</evidence>
<feature type="transmembrane region" description="Helical" evidence="2">
    <location>
        <begin position="117"/>
        <end position="141"/>
    </location>
</feature>
<evidence type="ECO:0000313" key="4">
    <source>
        <dbReference type="EMBL" id="CBF87118.1"/>
    </source>
</evidence>
<dbReference type="OrthoDB" id="405906at2759"/>
<organism evidence="4 5">
    <name type="scientific">Emericella nidulans (strain FGSC A4 / ATCC 38163 / CBS 112.46 / NRRL 194 / M139)</name>
    <name type="common">Aspergillus nidulans</name>
    <dbReference type="NCBI Taxonomy" id="227321"/>
    <lineage>
        <taxon>Eukaryota</taxon>
        <taxon>Fungi</taxon>
        <taxon>Dikarya</taxon>
        <taxon>Ascomycota</taxon>
        <taxon>Pezizomycotina</taxon>
        <taxon>Eurotiomycetes</taxon>
        <taxon>Eurotiomycetidae</taxon>
        <taxon>Eurotiales</taxon>
        <taxon>Aspergillaceae</taxon>
        <taxon>Aspergillus</taxon>
        <taxon>Aspergillus subgen. Nidulantes</taxon>
    </lineage>
</organism>
<keyword evidence="5" id="KW-1185">Reference proteome</keyword>
<dbReference type="InterPro" id="IPR056120">
    <property type="entry name" value="DUF7703"/>
</dbReference>
<feature type="transmembrane region" description="Helical" evidence="2">
    <location>
        <begin position="52"/>
        <end position="70"/>
    </location>
</feature>
<sequence length="326" mass="36426">MDLNTPPFGLEHGLESANIALRMTAAAFLCLALFNSLELVLLVCWTFHQRRGLYFWSLLISSIGIIPYVVGTILHNFDLVPLAVSLPIGHVGFICIVPVQSLILYSRLHLVFYHEKILRIMLFVIITVSIVLIVPNSVSMYGSAFTTSPSWNYSYNVTERLQVTGFAIQELLLSLFYVYSAVLLLRISPEGKSRVKRIMYELLWINTLTIVLDIAVVCLKVFVYSVKVKLELAVLGRLVALTNTTQEKRRNTVRRASFIGPTYDLSDFTNTNDAPIGTDTDRGPVAVGIEEVERPSTGSITEPTPGNADRRSANALAQRIHWDSHV</sequence>
<name>Q5BA60_EMENI</name>
<reference evidence="5" key="1">
    <citation type="journal article" date="2005" name="Nature">
        <title>Sequencing of Aspergillus nidulans and comparative analysis with A. fumigatus and A. oryzae.</title>
        <authorList>
            <person name="Galagan J.E."/>
            <person name="Calvo S.E."/>
            <person name="Cuomo C."/>
            <person name="Ma L.J."/>
            <person name="Wortman J.R."/>
            <person name="Batzoglou S."/>
            <person name="Lee S.I."/>
            <person name="Basturkmen M."/>
            <person name="Spevak C.C."/>
            <person name="Clutterbuck J."/>
            <person name="Kapitonov V."/>
            <person name="Jurka J."/>
            <person name="Scazzocchio C."/>
            <person name="Farman M."/>
            <person name="Butler J."/>
            <person name="Purcell S."/>
            <person name="Harris S."/>
            <person name="Braus G.H."/>
            <person name="Draht O."/>
            <person name="Busch S."/>
            <person name="D'Enfert C."/>
            <person name="Bouchier C."/>
            <person name="Goldman G.H."/>
            <person name="Bell-Pedersen D."/>
            <person name="Griffiths-Jones S."/>
            <person name="Doonan J.H."/>
            <person name="Yu J."/>
            <person name="Vienken K."/>
            <person name="Pain A."/>
            <person name="Freitag M."/>
            <person name="Selker E.U."/>
            <person name="Archer D.B."/>
            <person name="Penalva M.A."/>
            <person name="Oakley B.R."/>
            <person name="Momany M."/>
            <person name="Tanaka T."/>
            <person name="Kumagai T."/>
            <person name="Asai K."/>
            <person name="Machida M."/>
            <person name="Nierman W.C."/>
            <person name="Denning D.W."/>
            <person name="Caddick M."/>
            <person name="Hynes M."/>
            <person name="Paoletti M."/>
            <person name="Fischer R."/>
            <person name="Miller B."/>
            <person name="Dyer P."/>
            <person name="Sachs M.S."/>
            <person name="Osmani S.A."/>
            <person name="Birren B.W."/>
        </authorList>
    </citation>
    <scope>NUCLEOTIDE SEQUENCE [LARGE SCALE GENOMIC DNA]</scope>
    <source>
        <strain evidence="5">FGSC A4 / ATCC 38163 / CBS 112.46 / NRRL 194 / M139</strain>
    </source>
</reference>
<feature type="region of interest" description="Disordered" evidence="1">
    <location>
        <begin position="293"/>
        <end position="312"/>
    </location>
</feature>
<dbReference type="HOGENOM" id="CLU_045148_0_0_1"/>
<gene>
    <name evidence="4" type="ORF">ANIA_02570</name>
</gene>
<dbReference type="PANTHER" id="PTHR37013:SF6">
    <property type="entry name" value="INTEGRAL MEMBRANE PROTEIN"/>
    <property type="match status" value="1"/>
</dbReference>
<evidence type="ECO:0000256" key="2">
    <source>
        <dbReference type="SAM" id="Phobius"/>
    </source>
</evidence>
<dbReference type="EMBL" id="BN001307">
    <property type="protein sequence ID" value="CBF87118.1"/>
    <property type="molecule type" value="Genomic_DNA"/>
</dbReference>
<protein>
    <recommendedName>
        <fullName evidence="3">DUF7703 domain-containing protein</fullName>
    </recommendedName>
</protein>
<dbReference type="OMA" id="FYAMVPV"/>
<keyword evidence="2" id="KW-0472">Membrane</keyword>
<dbReference type="AlphaFoldDB" id="Q5BA60"/>
<dbReference type="Pfam" id="PF24802">
    <property type="entry name" value="DUF7703"/>
    <property type="match status" value="1"/>
</dbReference>
<feature type="transmembrane region" description="Helical" evidence="2">
    <location>
        <begin position="82"/>
        <end position="105"/>
    </location>
</feature>
<proteinExistence type="predicted"/>
<dbReference type="Proteomes" id="UP000000560">
    <property type="component" value="Chromosome VII"/>
</dbReference>
<accession>C8VPV7</accession>
<evidence type="ECO:0000313" key="5">
    <source>
        <dbReference type="Proteomes" id="UP000000560"/>
    </source>
</evidence>
<keyword evidence="2" id="KW-0812">Transmembrane</keyword>